<sequence>MAISKDQRAAIGEAVTRLERDFYGRGPSSVRVSTSEGDPEIVTVLSLDTLTVADRTLVDRGEMSSVLAHHDALHLATKDDFCSEVAAIVGDEPDAYFARVDPLTGYAARVFVFDSQLREAD</sequence>
<dbReference type="OrthoDB" id="5244011at2"/>
<name>A0A411YAV7_9ACTN</name>
<accession>A0A411YAV7</accession>
<evidence type="ECO:0000313" key="3">
    <source>
        <dbReference type="Proteomes" id="UP000291469"/>
    </source>
</evidence>
<evidence type="ECO:0000259" key="1">
    <source>
        <dbReference type="Pfam" id="PF10057"/>
    </source>
</evidence>
<keyword evidence="3" id="KW-1185">Reference proteome</keyword>
<dbReference type="KEGG" id="erz:ER308_01140"/>
<dbReference type="EMBL" id="CP036402">
    <property type="protein sequence ID" value="QBI18312.1"/>
    <property type="molecule type" value="Genomic_DNA"/>
</dbReference>
<dbReference type="Proteomes" id="UP000291469">
    <property type="component" value="Chromosome"/>
</dbReference>
<gene>
    <name evidence="2" type="ORF">ER308_01140</name>
</gene>
<dbReference type="Pfam" id="PF10057">
    <property type="entry name" value="MpsC"/>
    <property type="match status" value="1"/>
</dbReference>
<reference evidence="2 3" key="1">
    <citation type="submission" date="2019-01" db="EMBL/GenBank/DDBJ databases">
        <title>Egibacter rhizosphaerae EGI 80759T.</title>
        <authorList>
            <person name="Chen D.-D."/>
            <person name="Tian Y."/>
            <person name="Jiao J.-Y."/>
            <person name="Zhang X.-T."/>
            <person name="Zhang Y.-G."/>
            <person name="Zhang Y."/>
            <person name="Xiao M."/>
            <person name="Shu W.-S."/>
            <person name="Li W.-J."/>
        </authorList>
    </citation>
    <scope>NUCLEOTIDE SEQUENCE [LARGE SCALE GENOMIC DNA]</scope>
    <source>
        <strain evidence="2 3">EGI 80759</strain>
    </source>
</reference>
<organism evidence="2 3">
    <name type="scientific">Egibacter rhizosphaerae</name>
    <dbReference type="NCBI Taxonomy" id="1670831"/>
    <lineage>
        <taxon>Bacteria</taxon>
        <taxon>Bacillati</taxon>
        <taxon>Actinomycetota</taxon>
        <taxon>Nitriliruptoria</taxon>
        <taxon>Egibacterales</taxon>
        <taxon>Egibacteraceae</taxon>
        <taxon>Egibacter</taxon>
    </lineage>
</organism>
<evidence type="ECO:0000313" key="2">
    <source>
        <dbReference type="EMBL" id="QBI18312.1"/>
    </source>
</evidence>
<dbReference type="AlphaFoldDB" id="A0A411YAV7"/>
<proteinExistence type="predicted"/>
<dbReference type="InterPro" id="IPR018745">
    <property type="entry name" value="MpsC"/>
</dbReference>
<protein>
    <submittedName>
        <fullName evidence="2">DUF2294 family protein</fullName>
    </submittedName>
</protein>
<dbReference type="RefSeq" id="WP_131153310.1">
    <property type="nucleotide sequence ID" value="NZ_CP036402.1"/>
</dbReference>
<feature type="domain" description="Na+-translocating membrane potential-generating system MpsC" evidence="1">
    <location>
        <begin position="9"/>
        <end position="114"/>
    </location>
</feature>